<sequence>MWPSFLHHLSLHFPIVLSMGLAAAATYGLRRDDPELLRPLVRWGGWANLAMTSLAVVSGLVAGGFSGGSEDLSHHRYLGITAFFVIALAATSYDYGQRHNLVDWRRFGGLLWWVATFAVIGTGHWGGLAEHRAVVPW</sequence>
<dbReference type="OrthoDB" id="5510899at2"/>
<reference evidence="2 3" key="1">
    <citation type="submission" date="2018-05" db="EMBL/GenBank/DDBJ databases">
        <title>Lujinxingia marina gen. nov. sp. nov., a new facultative anaerobic member of the class Deltaproteobacteria, and proposal of Lujinxingaceae fam. nov.</title>
        <authorList>
            <person name="Li C.-M."/>
        </authorList>
    </citation>
    <scope>NUCLEOTIDE SEQUENCE [LARGE SCALE GENOMIC DNA]</scope>
    <source>
        <strain evidence="2 3">B210</strain>
    </source>
</reference>
<comment type="caution">
    <text evidence="2">The sequence shown here is derived from an EMBL/GenBank/DDBJ whole genome shotgun (WGS) entry which is preliminary data.</text>
</comment>
<dbReference type="AlphaFoldDB" id="A0A328C4W4"/>
<keyword evidence="1" id="KW-0472">Membrane</keyword>
<feature type="transmembrane region" description="Helical" evidence="1">
    <location>
        <begin position="77"/>
        <end position="95"/>
    </location>
</feature>
<protein>
    <recommendedName>
        <fullName evidence="4">DUF2231 domain-containing protein</fullName>
    </recommendedName>
</protein>
<feature type="transmembrane region" description="Helical" evidence="1">
    <location>
        <begin position="41"/>
        <end position="65"/>
    </location>
</feature>
<accession>A0A328C4W4</accession>
<dbReference type="Proteomes" id="UP000249169">
    <property type="component" value="Unassembled WGS sequence"/>
</dbReference>
<feature type="transmembrane region" description="Helical" evidence="1">
    <location>
        <begin position="107"/>
        <end position="127"/>
    </location>
</feature>
<keyword evidence="1" id="KW-0812">Transmembrane</keyword>
<gene>
    <name evidence="2" type="ORF">DL240_10960</name>
</gene>
<feature type="transmembrane region" description="Helical" evidence="1">
    <location>
        <begin position="12"/>
        <end position="29"/>
    </location>
</feature>
<keyword evidence="3" id="KW-1185">Reference proteome</keyword>
<evidence type="ECO:0000313" key="2">
    <source>
        <dbReference type="EMBL" id="RAL22361.1"/>
    </source>
</evidence>
<evidence type="ECO:0000313" key="3">
    <source>
        <dbReference type="Proteomes" id="UP000249169"/>
    </source>
</evidence>
<proteinExistence type="predicted"/>
<dbReference type="RefSeq" id="WP_111729932.1">
    <property type="nucleotide sequence ID" value="NZ_QHKO01000004.1"/>
</dbReference>
<name>A0A328C4W4_9DELT</name>
<evidence type="ECO:0000256" key="1">
    <source>
        <dbReference type="SAM" id="Phobius"/>
    </source>
</evidence>
<evidence type="ECO:0008006" key="4">
    <source>
        <dbReference type="Google" id="ProtNLM"/>
    </source>
</evidence>
<keyword evidence="1" id="KW-1133">Transmembrane helix</keyword>
<organism evidence="2 3">
    <name type="scientific">Lujinxingia litoralis</name>
    <dbReference type="NCBI Taxonomy" id="2211119"/>
    <lineage>
        <taxon>Bacteria</taxon>
        <taxon>Deltaproteobacteria</taxon>
        <taxon>Bradymonadales</taxon>
        <taxon>Lujinxingiaceae</taxon>
        <taxon>Lujinxingia</taxon>
    </lineage>
</organism>
<dbReference type="EMBL" id="QHKO01000004">
    <property type="protein sequence ID" value="RAL22361.1"/>
    <property type="molecule type" value="Genomic_DNA"/>
</dbReference>